<accession>A0A816GIV7</accession>
<keyword evidence="2" id="KW-0245">EGF-like domain</keyword>
<dbReference type="Gene3D" id="2.10.25.10">
    <property type="entry name" value="Laminin"/>
    <property type="match status" value="1"/>
</dbReference>
<feature type="domain" description="EGF-like" evidence="3">
    <location>
        <begin position="28"/>
        <end position="60"/>
    </location>
</feature>
<dbReference type="EMBL" id="CAJNOI010007035">
    <property type="protein sequence ID" value="CAF1584712.1"/>
    <property type="molecule type" value="Genomic_DNA"/>
</dbReference>
<dbReference type="SUPFAM" id="SSF57196">
    <property type="entry name" value="EGF/Laminin"/>
    <property type="match status" value="1"/>
</dbReference>
<evidence type="ECO:0000256" key="2">
    <source>
        <dbReference type="PROSITE-ProRule" id="PRU00076"/>
    </source>
</evidence>
<dbReference type="OrthoDB" id="10045365at2759"/>
<dbReference type="PROSITE" id="PS00022">
    <property type="entry name" value="EGF_1"/>
    <property type="match status" value="1"/>
</dbReference>
<keyword evidence="1 2" id="KW-1015">Disulfide bond</keyword>
<dbReference type="PROSITE" id="PS50026">
    <property type="entry name" value="EGF_3"/>
    <property type="match status" value="1"/>
</dbReference>
<protein>
    <recommendedName>
        <fullName evidence="3">EGF-like domain-containing protein</fullName>
    </recommendedName>
</protein>
<dbReference type="Pfam" id="PF07974">
    <property type="entry name" value="EGF_2"/>
    <property type="match status" value="1"/>
</dbReference>
<feature type="disulfide bond" evidence="2">
    <location>
        <begin position="32"/>
        <end position="42"/>
    </location>
</feature>
<evidence type="ECO:0000313" key="5">
    <source>
        <dbReference type="EMBL" id="CAF1675640.1"/>
    </source>
</evidence>
<dbReference type="Proteomes" id="UP000663877">
    <property type="component" value="Unassembled WGS sequence"/>
</dbReference>
<feature type="non-terminal residue" evidence="5">
    <location>
        <position position="1"/>
    </location>
</feature>
<dbReference type="InterPro" id="IPR000742">
    <property type="entry name" value="EGF"/>
</dbReference>
<sequence>MFLRRLAQQLIEDKDSDENLRSAAWKRADSVCSPSCQNGGKCTAPNTCTCVNGWTGATCEA</sequence>
<evidence type="ECO:0000259" key="3">
    <source>
        <dbReference type="PROSITE" id="PS50026"/>
    </source>
</evidence>
<dbReference type="EMBL" id="CAJNOM010007468">
    <property type="protein sequence ID" value="CAF1675640.1"/>
    <property type="molecule type" value="Genomic_DNA"/>
</dbReference>
<comment type="caution">
    <text evidence="2">Lacks conserved residue(s) required for the propagation of feature annotation.</text>
</comment>
<evidence type="ECO:0000256" key="1">
    <source>
        <dbReference type="ARBA" id="ARBA00023157"/>
    </source>
</evidence>
<proteinExistence type="predicted"/>
<gene>
    <name evidence="4" type="ORF">BJG266_LOCUS49052</name>
    <name evidence="5" type="ORF">QVE165_LOCUS66134</name>
</gene>
<name>A0A816GIV7_9BILA</name>
<feature type="disulfide bond" evidence="2">
    <location>
        <begin position="50"/>
        <end position="59"/>
    </location>
</feature>
<dbReference type="AlphaFoldDB" id="A0A816GIV7"/>
<dbReference type="InterPro" id="IPR013111">
    <property type="entry name" value="EGF_extracell"/>
</dbReference>
<dbReference type="Proteomes" id="UP000663832">
    <property type="component" value="Unassembled WGS sequence"/>
</dbReference>
<dbReference type="SMART" id="SM00181">
    <property type="entry name" value="EGF"/>
    <property type="match status" value="1"/>
</dbReference>
<evidence type="ECO:0000313" key="4">
    <source>
        <dbReference type="EMBL" id="CAF1584712.1"/>
    </source>
</evidence>
<organism evidence="5 6">
    <name type="scientific">Adineta steineri</name>
    <dbReference type="NCBI Taxonomy" id="433720"/>
    <lineage>
        <taxon>Eukaryota</taxon>
        <taxon>Metazoa</taxon>
        <taxon>Spiralia</taxon>
        <taxon>Gnathifera</taxon>
        <taxon>Rotifera</taxon>
        <taxon>Eurotatoria</taxon>
        <taxon>Bdelloidea</taxon>
        <taxon>Adinetida</taxon>
        <taxon>Adinetidae</taxon>
        <taxon>Adineta</taxon>
    </lineage>
</organism>
<evidence type="ECO:0000313" key="6">
    <source>
        <dbReference type="Proteomes" id="UP000663832"/>
    </source>
</evidence>
<keyword evidence="6" id="KW-1185">Reference proteome</keyword>
<reference evidence="5" key="1">
    <citation type="submission" date="2021-02" db="EMBL/GenBank/DDBJ databases">
        <authorList>
            <person name="Nowell W R."/>
        </authorList>
    </citation>
    <scope>NUCLEOTIDE SEQUENCE</scope>
</reference>
<dbReference type="PROSITE" id="PS01186">
    <property type="entry name" value="EGF_2"/>
    <property type="match status" value="1"/>
</dbReference>
<comment type="caution">
    <text evidence="5">The sequence shown here is derived from an EMBL/GenBank/DDBJ whole genome shotgun (WGS) entry which is preliminary data.</text>
</comment>